<dbReference type="EMBL" id="UINC01063565">
    <property type="protein sequence ID" value="SVB91321.1"/>
    <property type="molecule type" value="Genomic_DNA"/>
</dbReference>
<evidence type="ECO:0000313" key="2">
    <source>
        <dbReference type="EMBL" id="SVB91321.1"/>
    </source>
</evidence>
<sequence>MKRDNLPDHKSVTTQSSFNYENERIDLACAFRWTVRMGMHESIANHFSLAVNDDGTRFLINPKRHFSRIKASDLLLLDTKEPPDFKHPDAPDVTAWGLHGSIHRHCPHARCVMHVHPIYATVLASLADSNLPPIDQNSAIFYKRYVIDEEYGGLAFEKEGERCAEMLNDPKIKVMIMGNHGVLVIGSNVADTFNRLYYFERAAETYIKALWTGQPLRLLSDEIAEKTAGQLENYPDFSQIYFEELKAILDEKEPTYRL</sequence>
<dbReference type="AlphaFoldDB" id="A0A382HXX2"/>
<name>A0A382HXX2_9ZZZZ</name>
<dbReference type="PANTHER" id="PTHR10672">
    <property type="entry name" value="ADDUCIN"/>
    <property type="match status" value="1"/>
</dbReference>
<protein>
    <recommendedName>
        <fullName evidence="1">Class II aldolase/adducin N-terminal domain-containing protein</fullName>
    </recommendedName>
</protein>
<dbReference type="InterPro" id="IPR036409">
    <property type="entry name" value="Aldolase_II/adducin_N_sf"/>
</dbReference>
<dbReference type="PANTHER" id="PTHR10672:SF3">
    <property type="entry name" value="PROTEIN HU-LI TAI SHAO"/>
    <property type="match status" value="1"/>
</dbReference>
<dbReference type="NCBIfam" id="NF005689">
    <property type="entry name" value="PRK07490.1"/>
    <property type="match status" value="1"/>
</dbReference>
<dbReference type="SUPFAM" id="SSF53639">
    <property type="entry name" value="AraD/HMP-PK domain-like"/>
    <property type="match status" value="1"/>
</dbReference>
<dbReference type="GO" id="GO:0005856">
    <property type="term" value="C:cytoskeleton"/>
    <property type="evidence" value="ECO:0007669"/>
    <property type="project" value="TreeGrafter"/>
</dbReference>
<accession>A0A382HXX2</accession>
<dbReference type="Pfam" id="PF00596">
    <property type="entry name" value="Aldolase_II"/>
    <property type="match status" value="1"/>
</dbReference>
<dbReference type="SMART" id="SM01007">
    <property type="entry name" value="Aldolase_II"/>
    <property type="match status" value="1"/>
</dbReference>
<dbReference type="InterPro" id="IPR051017">
    <property type="entry name" value="Aldolase-II_Adducin_sf"/>
</dbReference>
<organism evidence="2">
    <name type="scientific">marine metagenome</name>
    <dbReference type="NCBI Taxonomy" id="408172"/>
    <lineage>
        <taxon>unclassified sequences</taxon>
        <taxon>metagenomes</taxon>
        <taxon>ecological metagenomes</taxon>
    </lineage>
</organism>
<proteinExistence type="predicted"/>
<dbReference type="GO" id="GO:0051015">
    <property type="term" value="F:actin filament binding"/>
    <property type="evidence" value="ECO:0007669"/>
    <property type="project" value="TreeGrafter"/>
</dbReference>
<dbReference type="Gene3D" id="3.40.225.10">
    <property type="entry name" value="Class II aldolase/adducin N-terminal domain"/>
    <property type="match status" value="1"/>
</dbReference>
<evidence type="ECO:0000259" key="1">
    <source>
        <dbReference type="SMART" id="SM01007"/>
    </source>
</evidence>
<gene>
    <name evidence="2" type="ORF">METZ01_LOCUS244175</name>
</gene>
<feature type="domain" description="Class II aldolase/adducin N-terminal" evidence="1">
    <location>
        <begin position="25"/>
        <end position="207"/>
    </location>
</feature>
<dbReference type="InterPro" id="IPR001303">
    <property type="entry name" value="Aldolase_II/adducin_N"/>
</dbReference>
<reference evidence="2" key="1">
    <citation type="submission" date="2018-05" db="EMBL/GenBank/DDBJ databases">
        <authorList>
            <person name="Lanie J.A."/>
            <person name="Ng W.-L."/>
            <person name="Kazmierczak K.M."/>
            <person name="Andrzejewski T.M."/>
            <person name="Davidsen T.M."/>
            <person name="Wayne K.J."/>
            <person name="Tettelin H."/>
            <person name="Glass J.I."/>
            <person name="Rusch D."/>
            <person name="Podicherti R."/>
            <person name="Tsui H.-C.T."/>
            <person name="Winkler M.E."/>
        </authorList>
    </citation>
    <scope>NUCLEOTIDE SEQUENCE</scope>
</reference>